<keyword evidence="3" id="KW-1185">Reference proteome</keyword>
<sequence>MAEDFQLVAKSRESECAERAEFFEDRLRFFSKTNWITLIVPSLLGVLAGAALSSNVNPIWLGLGALIAALLTAIHKGLDCDAHQEECRRIVQANRSFEVRYRTLHQIGSENIIEELRALDNELAALRASQLATVEPLWFKKGIKK</sequence>
<keyword evidence="1" id="KW-1133">Transmembrane helix</keyword>
<protein>
    <recommendedName>
        <fullName evidence="4">SMODS and SLOG-associating 2TM effector domain-containing protein</fullName>
    </recommendedName>
</protein>
<organism evidence="2 3">
    <name type="scientific">Cognaticolwellia beringensis</name>
    <dbReference type="NCBI Taxonomy" id="1967665"/>
    <lineage>
        <taxon>Bacteria</taxon>
        <taxon>Pseudomonadati</taxon>
        <taxon>Pseudomonadota</taxon>
        <taxon>Gammaproteobacteria</taxon>
        <taxon>Alteromonadales</taxon>
        <taxon>Colwelliaceae</taxon>
        <taxon>Cognaticolwellia</taxon>
    </lineage>
</organism>
<dbReference type="AlphaFoldDB" id="A0A222GC28"/>
<dbReference type="KEGG" id="cber:B5D82_17605"/>
<gene>
    <name evidence="2" type="ORF">B5D82_17605</name>
</gene>
<feature type="transmembrane region" description="Helical" evidence="1">
    <location>
        <begin position="35"/>
        <end position="53"/>
    </location>
</feature>
<dbReference type="Proteomes" id="UP000202259">
    <property type="component" value="Chromosome"/>
</dbReference>
<keyword evidence="1" id="KW-0812">Transmembrane</keyword>
<accession>A0A222GC28</accession>
<keyword evidence="1" id="KW-0472">Membrane</keyword>
<evidence type="ECO:0000313" key="3">
    <source>
        <dbReference type="Proteomes" id="UP000202259"/>
    </source>
</evidence>
<name>A0A222GC28_9GAMM</name>
<proteinExistence type="predicted"/>
<feature type="transmembrane region" description="Helical" evidence="1">
    <location>
        <begin position="59"/>
        <end position="78"/>
    </location>
</feature>
<dbReference type="RefSeq" id="WP_081153407.1">
    <property type="nucleotide sequence ID" value="NZ_CP020465.1"/>
</dbReference>
<evidence type="ECO:0000313" key="2">
    <source>
        <dbReference type="EMBL" id="ASP49426.1"/>
    </source>
</evidence>
<dbReference type="OrthoDB" id="9135379at2"/>
<reference evidence="2 3" key="1">
    <citation type="submission" date="2017-08" db="EMBL/GenBank/DDBJ databases">
        <title>Complete genome of Colwellia sp. NB097-1, a psychrophile bacterium ioslated from Bering Sea.</title>
        <authorList>
            <person name="Chen X."/>
        </authorList>
    </citation>
    <scope>NUCLEOTIDE SEQUENCE [LARGE SCALE GENOMIC DNA]</scope>
    <source>
        <strain evidence="2 3">NB097-1</strain>
    </source>
</reference>
<evidence type="ECO:0000256" key="1">
    <source>
        <dbReference type="SAM" id="Phobius"/>
    </source>
</evidence>
<dbReference type="EMBL" id="CP020465">
    <property type="protein sequence ID" value="ASP49426.1"/>
    <property type="molecule type" value="Genomic_DNA"/>
</dbReference>
<evidence type="ECO:0008006" key="4">
    <source>
        <dbReference type="Google" id="ProtNLM"/>
    </source>
</evidence>